<feature type="region of interest" description="Disordered" evidence="1">
    <location>
        <begin position="293"/>
        <end position="324"/>
    </location>
</feature>
<protein>
    <submittedName>
        <fullName evidence="2">Uncharacterized protein</fullName>
    </submittedName>
</protein>
<feature type="compositionally biased region" description="Basic and acidic residues" evidence="1">
    <location>
        <begin position="727"/>
        <end position="744"/>
    </location>
</feature>
<dbReference type="Proteomes" id="UP000179807">
    <property type="component" value="Unassembled WGS sequence"/>
</dbReference>
<sequence length="945" mass="107057">MTFVFSPPRLLDSPHKKAIIDAVFYNKSNLSAYISPDRISIWNMQNSDPILVATISSHAPHHFLKGAFIDNSTFAVLTSTNRIYLISLKTFAISENFINISIQSGISVVFFQKVGKHIFVMTENCNIFYINFTLTKIRAREIKIESKIIKAQSTNESLFLLLESGQIANMKLNDFNYLALPTATNFCVDKHDNYIHVKTSSNLQKQWQLWSLPDLTFIQIVENSDDSNLALFSPVSVSCCFFTNNETNNSLKLSHYSKIISQTPLFEQNSNLVVDFPVFDSYGQILMYTSNYSSNTSNSSNSTSSSTTNNSSHNTSNISSNNSTNNLKVKGNKIYYIGFATASSAYSDSLSAPITSSQVLLPLKDTLFPVKLPEYKRGRLALFGETALAVATDSSILILPFSDKICPSVSDGAAHSQFIKNTHVLKSFSSESTNEINTNKAIIQEKIKKTPWLELAIDKVKSFSWSSNILICLSSNQIHTIVFRTNFDINNGSPEIKTITVKGRPLGLSSSGNKLLVTFASQLSFYSIDQQKLISTTSLGKTTTIKSAHFLSSETVATLTADRRLLLIYHSKVHRSFEDCLGMQLTGSNAWPLFMIGERWRLLGANYSELDFDSTIEKALMVGVDGFSIICLSPFQTIEFVHLVVCQSLAEDSMASAVSILSQLSEERRLKILQKVGCKVTHKTFDTFMSLVDRYTEIEDRVLASLFNHQNKLKAKAQLTQSILKNDSNESTKEDHDTKNDQKSTKKTITNNTNNNNLPFDKKSNLVNPTEFFKMCFARGWYLTAAELIQSVGRNEAIQLLVKSEFNINVVNRFFEQFKIEDLREVEDEITNYYRLKFVRNDFIQIAELLPYFECSMKRFLLRTRRERESNQDTRFSVIIEQMRRCSRQQLIDLAAAFEETNSIDLVFCCNYVVKNFAKCVECIERQQRMMKFIDTETLIEIGYL</sequence>
<comment type="caution">
    <text evidence="2">The sequence shown here is derived from an EMBL/GenBank/DDBJ whole genome shotgun (WGS) entry which is preliminary data.</text>
</comment>
<dbReference type="SUPFAM" id="SSF50978">
    <property type="entry name" value="WD40 repeat-like"/>
    <property type="match status" value="1"/>
</dbReference>
<accession>A0A1J4KW56</accession>
<evidence type="ECO:0000256" key="1">
    <source>
        <dbReference type="SAM" id="MobiDB-lite"/>
    </source>
</evidence>
<gene>
    <name evidence="2" type="ORF">TRFO_15822</name>
</gene>
<name>A0A1J4KW56_9EUKA</name>
<dbReference type="InterPro" id="IPR036322">
    <property type="entry name" value="WD40_repeat_dom_sf"/>
</dbReference>
<proteinExistence type="predicted"/>
<evidence type="ECO:0000313" key="2">
    <source>
        <dbReference type="EMBL" id="OHT13926.1"/>
    </source>
</evidence>
<dbReference type="RefSeq" id="XP_068367062.1">
    <property type="nucleotide sequence ID" value="XM_068498605.1"/>
</dbReference>
<reference evidence="2" key="1">
    <citation type="submission" date="2016-10" db="EMBL/GenBank/DDBJ databases">
        <authorList>
            <person name="Benchimol M."/>
            <person name="Almeida L.G."/>
            <person name="Vasconcelos A.T."/>
            <person name="Perreira-Neves A."/>
            <person name="Rosa I.A."/>
            <person name="Tasca T."/>
            <person name="Bogo M.R."/>
            <person name="de Souza W."/>
        </authorList>
    </citation>
    <scope>NUCLEOTIDE SEQUENCE [LARGE SCALE GENOMIC DNA]</scope>
    <source>
        <strain evidence="2">K</strain>
    </source>
</reference>
<dbReference type="AlphaFoldDB" id="A0A1J4KW56"/>
<evidence type="ECO:0000313" key="3">
    <source>
        <dbReference type="Proteomes" id="UP000179807"/>
    </source>
</evidence>
<keyword evidence="3" id="KW-1185">Reference proteome</keyword>
<dbReference type="SUPFAM" id="SSF82171">
    <property type="entry name" value="DPP6 N-terminal domain-like"/>
    <property type="match status" value="1"/>
</dbReference>
<dbReference type="GeneID" id="94833309"/>
<organism evidence="2 3">
    <name type="scientific">Tritrichomonas foetus</name>
    <dbReference type="NCBI Taxonomy" id="1144522"/>
    <lineage>
        <taxon>Eukaryota</taxon>
        <taxon>Metamonada</taxon>
        <taxon>Parabasalia</taxon>
        <taxon>Tritrichomonadida</taxon>
        <taxon>Tritrichomonadidae</taxon>
        <taxon>Tritrichomonas</taxon>
    </lineage>
</organism>
<dbReference type="EMBL" id="MLAK01000451">
    <property type="protein sequence ID" value="OHT13926.1"/>
    <property type="molecule type" value="Genomic_DNA"/>
</dbReference>
<feature type="region of interest" description="Disordered" evidence="1">
    <location>
        <begin position="724"/>
        <end position="761"/>
    </location>
</feature>
<dbReference type="VEuPathDB" id="TrichDB:TRFO_15822"/>
<feature type="compositionally biased region" description="Low complexity" evidence="1">
    <location>
        <begin position="747"/>
        <end position="757"/>
    </location>
</feature>